<dbReference type="SUPFAM" id="SSF47413">
    <property type="entry name" value="lambda repressor-like DNA-binding domains"/>
    <property type="match status" value="1"/>
</dbReference>
<dbReference type="InterPro" id="IPR010982">
    <property type="entry name" value="Lambda_DNA-bd_dom_sf"/>
</dbReference>
<feature type="domain" description="HTH lacI-type" evidence="4">
    <location>
        <begin position="5"/>
        <end position="55"/>
    </location>
</feature>
<dbReference type="InterPro" id="IPR000843">
    <property type="entry name" value="HTH_LacI"/>
</dbReference>
<evidence type="ECO:0000256" key="2">
    <source>
        <dbReference type="ARBA" id="ARBA00023125"/>
    </source>
</evidence>
<dbReference type="GO" id="GO:0000976">
    <property type="term" value="F:transcription cis-regulatory region binding"/>
    <property type="evidence" value="ECO:0007669"/>
    <property type="project" value="TreeGrafter"/>
</dbReference>
<evidence type="ECO:0000313" key="5">
    <source>
        <dbReference type="EMBL" id="PCJ02554.1"/>
    </source>
</evidence>
<name>A0A2A4Z621_9PROT</name>
<dbReference type="EMBL" id="NVUS01000004">
    <property type="protein sequence ID" value="PCJ02554.1"/>
    <property type="molecule type" value="Genomic_DNA"/>
</dbReference>
<dbReference type="PROSITE" id="PS00356">
    <property type="entry name" value="HTH_LACI_1"/>
    <property type="match status" value="1"/>
</dbReference>
<dbReference type="AlphaFoldDB" id="A0A2A4Z621"/>
<keyword evidence="1" id="KW-0805">Transcription regulation</keyword>
<evidence type="ECO:0000256" key="1">
    <source>
        <dbReference type="ARBA" id="ARBA00023015"/>
    </source>
</evidence>
<dbReference type="Gene3D" id="1.10.260.40">
    <property type="entry name" value="lambda repressor-like DNA-binding domains"/>
    <property type="match status" value="1"/>
</dbReference>
<dbReference type="InterPro" id="IPR028082">
    <property type="entry name" value="Peripla_BP_I"/>
</dbReference>
<dbReference type="PROSITE" id="PS50932">
    <property type="entry name" value="HTH_LACI_2"/>
    <property type="match status" value="1"/>
</dbReference>
<reference key="1">
    <citation type="submission" date="2017-08" db="EMBL/GenBank/DDBJ databases">
        <title>A dynamic microbial community with high functional redundancy inhabits the cold, oxic subseafloor aquifer.</title>
        <authorList>
            <person name="Tully B.J."/>
            <person name="Wheat C.G."/>
            <person name="Glazer B.T."/>
            <person name="Huber J.A."/>
        </authorList>
    </citation>
    <scope>NUCLEOTIDE SEQUENCE [LARGE SCALE GENOMIC DNA]</scope>
</reference>
<dbReference type="SMART" id="SM00354">
    <property type="entry name" value="HTH_LACI"/>
    <property type="match status" value="1"/>
</dbReference>
<dbReference type="CDD" id="cd06307">
    <property type="entry name" value="PBP1_sugar_binding"/>
    <property type="match status" value="1"/>
</dbReference>
<keyword evidence="2" id="KW-0238">DNA-binding</keyword>
<reference evidence="5" key="2">
    <citation type="journal article" date="2018" name="ISME J.">
        <title>A dynamic microbial community with high functional redundancy inhabits the cold, oxic subseafloor aquifer.</title>
        <authorList>
            <person name="Tully B.J."/>
            <person name="Wheat C.G."/>
            <person name="Glazer B.T."/>
            <person name="Huber J.A."/>
        </authorList>
    </citation>
    <scope>NUCLEOTIDE SEQUENCE</scope>
    <source>
        <strain evidence="5">NORP83</strain>
    </source>
</reference>
<dbReference type="Pfam" id="PF13407">
    <property type="entry name" value="Peripla_BP_4"/>
    <property type="match status" value="1"/>
</dbReference>
<comment type="caution">
    <text evidence="5">The sequence shown here is derived from an EMBL/GenBank/DDBJ whole genome shotgun (WGS) entry which is preliminary data.</text>
</comment>
<dbReference type="Gene3D" id="3.40.50.2300">
    <property type="match status" value="2"/>
</dbReference>
<dbReference type="SUPFAM" id="SSF53822">
    <property type="entry name" value="Periplasmic binding protein-like I"/>
    <property type="match status" value="1"/>
</dbReference>
<evidence type="ECO:0000259" key="4">
    <source>
        <dbReference type="PROSITE" id="PS50932"/>
    </source>
</evidence>
<dbReference type="Pfam" id="PF00356">
    <property type="entry name" value="LacI"/>
    <property type="match status" value="1"/>
</dbReference>
<accession>A0A2A4Z621</accession>
<gene>
    <name evidence="5" type="ORF">COB13_05020</name>
</gene>
<organism evidence="5">
    <name type="scientific">OCS116 cluster bacterium</name>
    <dbReference type="NCBI Taxonomy" id="2030921"/>
    <lineage>
        <taxon>Bacteria</taxon>
        <taxon>Pseudomonadati</taxon>
        <taxon>Pseudomonadota</taxon>
        <taxon>Alphaproteobacteria</taxon>
        <taxon>OCS116 cluster</taxon>
    </lineage>
</organism>
<dbReference type="PANTHER" id="PTHR30146">
    <property type="entry name" value="LACI-RELATED TRANSCRIPTIONAL REPRESSOR"/>
    <property type="match status" value="1"/>
</dbReference>
<proteinExistence type="predicted"/>
<sequence>MVNRPTIHDLARAANVSTATVDRVINGRHKVRKETAQKVYEAAHEIGYHAAGLIKQRIQEKLPTVKFGFILQKPKHYFYQEFAKKLEEAVRTNPNVQGKCEIIWAEVISPNEFAELIEQLSRTCDVIAGVATDCLQVSQAVANAKAKGVAVFSLLSDYAQDVRASYFGCNNLKVGRSAAWMIANTAKQPGKVGLFVGGVRWHGHQLRETGFRSYFREHAPQFQVIESVTNLETRKLTYETTLDLLAKNSDLVGLYSAGGGVEGSIAALREESRNDMSVIVNEITPDTIMGLADGILTAVLATPLDDLCYKLIDLMKNSVIDQTFEGSGQVFFPMRLHIPESI</sequence>
<dbReference type="InterPro" id="IPR025997">
    <property type="entry name" value="SBP_2_dom"/>
</dbReference>
<dbReference type="CDD" id="cd01392">
    <property type="entry name" value="HTH_LacI"/>
    <property type="match status" value="1"/>
</dbReference>
<evidence type="ECO:0000256" key="3">
    <source>
        <dbReference type="ARBA" id="ARBA00023163"/>
    </source>
</evidence>
<dbReference type="GO" id="GO:0003700">
    <property type="term" value="F:DNA-binding transcription factor activity"/>
    <property type="evidence" value="ECO:0007669"/>
    <property type="project" value="TreeGrafter"/>
</dbReference>
<protein>
    <submittedName>
        <fullName evidence="5">LacI family transcriptional regulator</fullName>
    </submittedName>
</protein>
<keyword evidence="3" id="KW-0804">Transcription</keyword>
<dbReference type="PANTHER" id="PTHR30146:SF152">
    <property type="entry name" value="TRANSCRIPTIONAL REGULATORY PROTEIN"/>
    <property type="match status" value="1"/>
</dbReference>